<gene>
    <name evidence="1" type="ORF">EV182_001170</name>
</gene>
<protein>
    <submittedName>
        <fullName evidence="1">Uncharacterized protein</fullName>
    </submittedName>
</protein>
<proteinExistence type="predicted"/>
<evidence type="ECO:0000313" key="1">
    <source>
        <dbReference type="EMBL" id="KAJ1675488.1"/>
    </source>
</evidence>
<keyword evidence="2" id="KW-1185">Reference proteome</keyword>
<reference evidence="1" key="1">
    <citation type="submission" date="2022-06" db="EMBL/GenBank/DDBJ databases">
        <title>Phylogenomic reconstructions and comparative analyses of Kickxellomycotina fungi.</title>
        <authorList>
            <person name="Reynolds N.K."/>
            <person name="Stajich J.E."/>
            <person name="Barry K."/>
            <person name="Grigoriev I.V."/>
            <person name="Crous P."/>
            <person name="Smith M.E."/>
        </authorList>
    </citation>
    <scope>NUCLEOTIDE SEQUENCE</scope>
    <source>
        <strain evidence="1">RSA 2271</strain>
    </source>
</reference>
<organism evidence="1 2">
    <name type="scientific">Spiromyces aspiralis</name>
    <dbReference type="NCBI Taxonomy" id="68401"/>
    <lineage>
        <taxon>Eukaryota</taxon>
        <taxon>Fungi</taxon>
        <taxon>Fungi incertae sedis</taxon>
        <taxon>Zoopagomycota</taxon>
        <taxon>Kickxellomycotina</taxon>
        <taxon>Kickxellomycetes</taxon>
        <taxon>Kickxellales</taxon>
        <taxon>Kickxellaceae</taxon>
        <taxon>Spiromyces</taxon>
    </lineage>
</organism>
<sequence>TGKPATSLRILTQNENGPCPLIALANVLILRGDVELGIPPSRSSISNDEITAVLANHILNQHHQSKSATDEDIDALLRMLPMLGEGLDVDIKFSSNFGFDVSSPASKLFNAFKVDLVHGWVVDSNNERELAHILKKRCRDTYEGAVEFVLGCDAASQGLVVEAQQGGQVGGKIQTGGNDEASPLDEETLREGKKAERASEMKVRGVASER</sequence>
<name>A0ACC1HK27_9FUNG</name>
<dbReference type="Proteomes" id="UP001145114">
    <property type="component" value="Unassembled WGS sequence"/>
</dbReference>
<evidence type="ECO:0000313" key="2">
    <source>
        <dbReference type="Proteomes" id="UP001145114"/>
    </source>
</evidence>
<accession>A0ACC1HK27</accession>
<dbReference type="EMBL" id="JAMZIH010005283">
    <property type="protein sequence ID" value="KAJ1675488.1"/>
    <property type="molecule type" value="Genomic_DNA"/>
</dbReference>
<comment type="caution">
    <text evidence="1">The sequence shown here is derived from an EMBL/GenBank/DDBJ whole genome shotgun (WGS) entry which is preliminary data.</text>
</comment>
<feature type="non-terminal residue" evidence="1">
    <location>
        <position position="1"/>
    </location>
</feature>